<dbReference type="AlphaFoldDB" id="A0A367KTF6"/>
<proteinExistence type="predicted"/>
<comment type="caution">
    <text evidence="1">The sequence shown here is derived from an EMBL/GenBank/DDBJ whole genome shotgun (WGS) entry which is preliminary data.</text>
</comment>
<keyword evidence="2" id="KW-1185">Reference proteome</keyword>
<dbReference type="OrthoDB" id="2259405at2759"/>
<evidence type="ECO:0000313" key="2">
    <source>
        <dbReference type="Proteomes" id="UP000253551"/>
    </source>
</evidence>
<dbReference type="Proteomes" id="UP000253551">
    <property type="component" value="Unassembled WGS sequence"/>
</dbReference>
<accession>A0A367KTF6</accession>
<dbReference type="EMBL" id="PJQM01000377">
    <property type="protein sequence ID" value="RCI05481.1"/>
    <property type="molecule type" value="Genomic_DNA"/>
</dbReference>
<evidence type="ECO:0000313" key="1">
    <source>
        <dbReference type="EMBL" id="RCI05481.1"/>
    </source>
</evidence>
<reference evidence="1 2" key="1">
    <citation type="journal article" date="2018" name="G3 (Bethesda)">
        <title>Phylogenetic and Phylogenomic Definition of Rhizopus Species.</title>
        <authorList>
            <person name="Gryganskyi A.P."/>
            <person name="Golan J."/>
            <person name="Dolatabadi S."/>
            <person name="Mondo S."/>
            <person name="Robb S."/>
            <person name="Idnurm A."/>
            <person name="Muszewska A."/>
            <person name="Steczkiewicz K."/>
            <person name="Masonjones S."/>
            <person name="Liao H.L."/>
            <person name="Gajdeczka M.T."/>
            <person name="Anike F."/>
            <person name="Vuek A."/>
            <person name="Anishchenko I.M."/>
            <person name="Voigt K."/>
            <person name="de Hoog G.S."/>
            <person name="Smith M.E."/>
            <person name="Heitman J."/>
            <person name="Vilgalys R."/>
            <person name="Stajich J.E."/>
        </authorList>
    </citation>
    <scope>NUCLEOTIDE SEQUENCE [LARGE SCALE GENOMIC DNA]</scope>
    <source>
        <strain evidence="1 2">LSU 92-RS-03</strain>
    </source>
</reference>
<organism evidence="1 2">
    <name type="scientific">Rhizopus stolonifer</name>
    <name type="common">Rhizopus nigricans</name>
    <dbReference type="NCBI Taxonomy" id="4846"/>
    <lineage>
        <taxon>Eukaryota</taxon>
        <taxon>Fungi</taxon>
        <taxon>Fungi incertae sedis</taxon>
        <taxon>Mucoromycota</taxon>
        <taxon>Mucoromycotina</taxon>
        <taxon>Mucoromycetes</taxon>
        <taxon>Mucorales</taxon>
        <taxon>Mucorineae</taxon>
        <taxon>Rhizopodaceae</taxon>
        <taxon>Rhizopus</taxon>
    </lineage>
</organism>
<gene>
    <name evidence="1" type="ORF">CU098_012586</name>
</gene>
<protein>
    <submittedName>
        <fullName evidence="1">Uncharacterized protein</fullName>
    </submittedName>
</protein>
<name>A0A367KTF6_RHIST</name>
<sequence length="122" mass="14539">MISQTKKQHTSHLLHIQQTHRLHIHQLQSQHQKELDNIRHSIHPIDLEEMISKSLVDFEQEQHNHITSKPFAFDSQKIEKQLHYEIANQQWYSKKYMPVDAVTWPAPFPLSHLRKSPLQQIG</sequence>